<dbReference type="Pfam" id="PF12680">
    <property type="entry name" value="SnoaL_2"/>
    <property type="match status" value="1"/>
</dbReference>
<dbReference type="RefSeq" id="WP_183089228.1">
    <property type="nucleotide sequence ID" value="NZ_JACJUD010000003.1"/>
</dbReference>
<dbReference type="InterPro" id="IPR037401">
    <property type="entry name" value="SnoaL-like"/>
</dbReference>
<accession>A0A7W4QAJ5</accession>
<protein>
    <submittedName>
        <fullName evidence="2">Nuclear transport factor 2 family protein</fullName>
    </submittedName>
</protein>
<dbReference type="SUPFAM" id="SSF54427">
    <property type="entry name" value="NTF2-like"/>
    <property type="match status" value="1"/>
</dbReference>
<dbReference type="Gene3D" id="3.10.450.50">
    <property type="match status" value="1"/>
</dbReference>
<reference evidence="2 3" key="1">
    <citation type="submission" date="2020-08" db="EMBL/GenBank/DDBJ databases">
        <authorList>
            <person name="Kim C.M."/>
        </authorList>
    </citation>
    <scope>NUCLEOTIDE SEQUENCE [LARGE SCALE GENOMIC DNA]</scope>
    <source>
        <strain evidence="2 3">UL070</strain>
    </source>
</reference>
<dbReference type="Proteomes" id="UP000542720">
    <property type="component" value="Unassembled WGS sequence"/>
</dbReference>
<evidence type="ECO:0000313" key="2">
    <source>
        <dbReference type="EMBL" id="MBB2495704.1"/>
    </source>
</evidence>
<organism evidence="2 3">
    <name type="scientific">Aquipseudomonas ullengensis</name>
    <dbReference type="NCBI Taxonomy" id="2759166"/>
    <lineage>
        <taxon>Bacteria</taxon>
        <taxon>Pseudomonadati</taxon>
        <taxon>Pseudomonadota</taxon>
        <taxon>Gammaproteobacteria</taxon>
        <taxon>Pseudomonadales</taxon>
        <taxon>Pseudomonadaceae</taxon>
        <taxon>Aquipseudomonas</taxon>
    </lineage>
</organism>
<evidence type="ECO:0000313" key="3">
    <source>
        <dbReference type="Proteomes" id="UP000542720"/>
    </source>
</evidence>
<comment type="caution">
    <text evidence="2">The sequence shown here is derived from an EMBL/GenBank/DDBJ whole genome shotgun (WGS) entry which is preliminary data.</text>
</comment>
<sequence>MAHPNAELITRFYQAFQHLDAETMAACYAEDVQFSDPVFPALRGREAGDMWRMLAARAQNFSLTFDSVQADDQQGSAHWVATYLFSQTGNTVVNRIQANFRFVDGKIVEHHDHFDLWRWARQALGAKGLLLGWAPPVQNAIRQQAARGLAAFRR</sequence>
<proteinExistence type="predicted"/>
<gene>
    <name evidence="2" type="ORF">H3H51_11805</name>
</gene>
<dbReference type="AlphaFoldDB" id="A0A7W4QAJ5"/>
<evidence type="ECO:0000259" key="1">
    <source>
        <dbReference type="Pfam" id="PF12680"/>
    </source>
</evidence>
<dbReference type="EMBL" id="JACJUD010000003">
    <property type="protein sequence ID" value="MBB2495704.1"/>
    <property type="molecule type" value="Genomic_DNA"/>
</dbReference>
<keyword evidence="3" id="KW-1185">Reference proteome</keyword>
<dbReference type="InterPro" id="IPR032710">
    <property type="entry name" value="NTF2-like_dom_sf"/>
</dbReference>
<name>A0A7W4QAJ5_9GAMM</name>
<feature type="domain" description="SnoaL-like" evidence="1">
    <location>
        <begin position="9"/>
        <end position="110"/>
    </location>
</feature>